<protein>
    <submittedName>
        <fullName evidence="2">Ribonuclease H-like domain-containing protein</fullName>
    </submittedName>
</protein>
<gene>
    <name evidence="2" type="ORF">Tci_148075</name>
</gene>
<sequence>MLKEKSPYEMIYKKPHTLPHLRVFGYLCFVTIVNNTDKLGSRFKKCAMMRYSNLKKGYRSYNLDRDQFIFSRDVKFFKSIFSFKDSVTKNKETSSNVFHINFFDTEYHRIFNDYERVDPSLNSNQRSQSDISHFFVPSGIINTTDVPNDNFGNDAQSSDDSFAAQDEQVTTLEDNVVFEGNLSINPNAST</sequence>
<dbReference type="InterPro" id="IPR057670">
    <property type="entry name" value="SH3_retrovirus"/>
</dbReference>
<comment type="caution">
    <text evidence="2">The sequence shown here is derived from an EMBL/GenBank/DDBJ whole genome shotgun (WGS) entry which is preliminary data.</text>
</comment>
<accession>A0A699GQ79</accession>
<dbReference type="Pfam" id="PF25597">
    <property type="entry name" value="SH3_retrovirus"/>
    <property type="match status" value="1"/>
</dbReference>
<feature type="domain" description="Retroviral polymerase SH3-like" evidence="1">
    <location>
        <begin position="27"/>
        <end position="86"/>
    </location>
</feature>
<dbReference type="AlphaFoldDB" id="A0A699GQ79"/>
<name>A0A699GQ79_TANCI</name>
<reference evidence="2" key="1">
    <citation type="journal article" date="2019" name="Sci. Rep.">
        <title>Draft genome of Tanacetum cinerariifolium, the natural source of mosquito coil.</title>
        <authorList>
            <person name="Yamashiro T."/>
            <person name="Shiraishi A."/>
            <person name="Satake H."/>
            <person name="Nakayama K."/>
        </authorList>
    </citation>
    <scope>NUCLEOTIDE SEQUENCE</scope>
</reference>
<dbReference type="EMBL" id="BKCJ010033430">
    <property type="protein sequence ID" value="GEV76098.1"/>
    <property type="molecule type" value="Genomic_DNA"/>
</dbReference>
<proteinExistence type="predicted"/>
<evidence type="ECO:0000313" key="2">
    <source>
        <dbReference type="EMBL" id="GEV76098.1"/>
    </source>
</evidence>
<organism evidence="2">
    <name type="scientific">Tanacetum cinerariifolium</name>
    <name type="common">Dalmatian daisy</name>
    <name type="synonym">Chrysanthemum cinerariifolium</name>
    <dbReference type="NCBI Taxonomy" id="118510"/>
    <lineage>
        <taxon>Eukaryota</taxon>
        <taxon>Viridiplantae</taxon>
        <taxon>Streptophyta</taxon>
        <taxon>Embryophyta</taxon>
        <taxon>Tracheophyta</taxon>
        <taxon>Spermatophyta</taxon>
        <taxon>Magnoliopsida</taxon>
        <taxon>eudicotyledons</taxon>
        <taxon>Gunneridae</taxon>
        <taxon>Pentapetalae</taxon>
        <taxon>asterids</taxon>
        <taxon>campanulids</taxon>
        <taxon>Asterales</taxon>
        <taxon>Asteraceae</taxon>
        <taxon>Asteroideae</taxon>
        <taxon>Anthemideae</taxon>
        <taxon>Anthemidinae</taxon>
        <taxon>Tanacetum</taxon>
    </lineage>
</organism>
<evidence type="ECO:0000259" key="1">
    <source>
        <dbReference type="Pfam" id="PF25597"/>
    </source>
</evidence>